<evidence type="ECO:0000256" key="3">
    <source>
        <dbReference type="ARBA" id="ARBA00035643"/>
    </source>
</evidence>
<comment type="caution">
    <text evidence="5">The sequence shown here is derived from an EMBL/GenBank/DDBJ whole genome shotgun (WGS) entry which is preliminary data.</text>
</comment>
<keyword evidence="6" id="KW-1185">Reference proteome</keyword>
<dbReference type="Pfam" id="PF06386">
    <property type="entry name" value="GvpL_GvpF"/>
    <property type="match status" value="1"/>
</dbReference>
<keyword evidence="1" id="KW-0304">Gas vesicle</keyword>
<reference evidence="6" key="1">
    <citation type="journal article" date="2019" name="Int. J. Syst. Evol. Microbiol.">
        <title>The Global Catalogue of Microorganisms (GCM) 10K type strain sequencing project: providing services to taxonomists for standard genome sequencing and annotation.</title>
        <authorList>
            <consortium name="The Broad Institute Genomics Platform"/>
            <consortium name="The Broad Institute Genome Sequencing Center for Infectious Disease"/>
            <person name="Wu L."/>
            <person name="Ma J."/>
        </authorList>
    </citation>
    <scope>NUCLEOTIDE SEQUENCE [LARGE SCALE GENOMIC DNA]</scope>
    <source>
        <strain evidence="6">CGMCC 4.7131</strain>
    </source>
</reference>
<dbReference type="InterPro" id="IPR009430">
    <property type="entry name" value="GvpL/GvpF"/>
</dbReference>
<feature type="region of interest" description="Disordered" evidence="4">
    <location>
        <begin position="236"/>
        <end position="257"/>
    </location>
</feature>
<dbReference type="EMBL" id="JBHSKN010000027">
    <property type="protein sequence ID" value="MFC5244129.1"/>
    <property type="molecule type" value="Genomic_DNA"/>
</dbReference>
<comment type="similarity">
    <text evidence="3">Belongs to the gas vesicle GvpF/GvpL family.</text>
</comment>
<evidence type="ECO:0000256" key="1">
    <source>
        <dbReference type="ARBA" id="ARBA00022987"/>
    </source>
</evidence>
<feature type="compositionally biased region" description="Gly residues" evidence="4">
    <location>
        <begin position="248"/>
        <end position="257"/>
    </location>
</feature>
<accession>A0ABW0E3H1</accession>
<dbReference type="PANTHER" id="PTHR36852:SF1">
    <property type="entry name" value="PROTEIN GVPL 2"/>
    <property type="match status" value="1"/>
</dbReference>
<gene>
    <name evidence="5" type="ORF">ACFPWV_30155</name>
</gene>
<evidence type="ECO:0000256" key="2">
    <source>
        <dbReference type="ARBA" id="ARBA00035108"/>
    </source>
</evidence>
<comment type="subcellular location">
    <subcellularLocation>
        <location evidence="2">Gas vesicle</location>
    </subcellularLocation>
</comment>
<evidence type="ECO:0000313" key="6">
    <source>
        <dbReference type="Proteomes" id="UP001596035"/>
    </source>
</evidence>
<dbReference type="Proteomes" id="UP001596035">
    <property type="component" value="Unassembled WGS sequence"/>
</dbReference>
<sequence length="257" mass="26831">MSTYIYGITATSHPGLPEGVSGIGDPPLPVRVLREGELAALVSDAPEGLRPKRRELLAHQNVLSEAGAAGCVLPMRFGSVAPDDDAVTGVLAERAEHYGERLRALDGRVEYNVKANHVEDAVLHHVMAGNPEIRALAESNRKAGGGSYEQKIQLGEMVAAAVKAKEAEDAGALERLLEPAADAVSVGPESTGWLANVSYLVKREAAAEFLEAVEQARKDLPHLEVRLNGPLPPYSFVEPGPAEPAGTAAGGADAGAG</sequence>
<dbReference type="PANTHER" id="PTHR36852">
    <property type="entry name" value="PROTEIN GVPL 2"/>
    <property type="match status" value="1"/>
</dbReference>
<name>A0ABW0E3H1_9ACTN</name>
<dbReference type="RefSeq" id="WP_344558205.1">
    <property type="nucleotide sequence ID" value="NZ_BAAATG010000011.1"/>
</dbReference>
<organism evidence="5 6">
    <name type="scientific">Streptomyces atrovirens</name>
    <dbReference type="NCBI Taxonomy" id="285556"/>
    <lineage>
        <taxon>Bacteria</taxon>
        <taxon>Bacillati</taxon>
        <taxon>Actinomycetota</taxon>
        <taxon>Actinomycetes</taxon>
        <taxon>Kitasatosporales</taxon>
        <taxon>Streptomycetaceae</taxon>
        <taxon>Streptomyces</taxon>
    </lineage>
</organism>
<evidence type="ECO:0000313" key="5">
    <source>
        <dbReference type="EMBL" id="MFC5244129.1"/>
    </source>
</evidence>
<proteinExistence type="inferred from homology"/>
<evidence type="ECO:0000256" key="4">
    <source>
        <dbReference type="SAM" id="MobiDB-lite"/>
    </source>
</evidence>
<protein>
    <submittedName>
        <fullName evidence="5">GvpL/GvpF family gas vesicle protein</fullName>
    </submittedName>
</protein>